<dbReference type="AlphaFoldDB" id="A0A8H3FGY6"/>
<accession>A0A8H3FGY6</accession>
<comment type="caution">
    <text evidence="1">The sequence shown here is derived from an EMBL/GenBank/DDBJ whole genome shotgun (WGS) entry which is preliminary data.</text>
</comment>
<reference evidence="1" key="1">
    <citation type="submission" date="2021-03" db="EMBL/GenBank/DDBJ databases">
        <authorList>
            <person name="Tagirdzhanova G."/>
        </authorList>
    </citation>
    <scope>NUCLEOTIDE SEQUENCE</scope>
</reference>
<protein>
    <submittedName>
        <fullName evidence="1">Uncharacterized protein</fullName>
    </submittedName>
</protein>
<keyword evidence="2" id="KW-1185">Reference proteome</keyword>
<proteinExistence type="predicted"/>
<sequence>MSGQDNSSVGPVVQTGWDISSTAYNSFSLLRELIAKVSQDNVHPAAILAAEALGTGMLFADQRILQAKEALGSNQNYRLLETRITIGLHYGNTVRAMQQSTSLLRFFTLIAAFKLVFVNDEIADILYEMLSATKLFAIHPVNPKQFEQLLEQFSGHANAFAPKDEMHNLACAVSNYHPIETLYHRFDAQGVAGLFVAFFEALQDMENTFICLTGHCNGIWIATTILWWLPESSALFVDGTMVRGNEHCRVQIIVLPKIQTPWTIEIWKQTGHPSKFVYYDVPSETNVSTSTRIPLDQLAEFMKVRHLYSQTTSGSEEFWLKTVARVAMSLIFILLRLGKLKYHNRFINLTDLITDEWHSNLPNILCNYGFSASDASTETIDAIVQEINDHLQGKSVSAGTSPTGLIQEVLVDHLTKLFYGPNDRVERYIAVLGPAYHIALDAILTCTVNFKVPRLTTGETLFSWGDAGYTLASFLAGTMEFDRFHSLMLRQILQEDISRTEELLVYGRNGYVLAASMLQRLSVKPNEACAMELSYGTIRYNGSQFVALRERRLSVVPPVLPEHCTEIKLEELLSKAIDGVKLFSPYKPQTHKLQTHVSFTGENVYIKQYLSVHQNDGEVRWLVSWLDAIEGCSVSKYFHEPTTPDLHSSLSKTLQIREKVFWTSPESLPLYMPGNLLVDTHGNDIVKAFAIGTYGVLSKSENRNAVYNYNRSSRSLLPMLSAGEKEIGWIIFL</sequence>
<evidence type="ECO:0000313" key="2">
    <source>
        <dbReference type="Proteomes" id="UP000664169"/>
    </source>
</evidence>
<dbReference type="OrthoDB" id="1695362at2759"/>
<evidence type="ECO:0000313" key="1">
    <source>
        <dbReference type="EMBL" id="CAF9921748.1"/>
    </source>
</evidence>
<dbReference type="EMBL" id="CAJPDQ010000017">
    <property type="protein sequence ID" value="CAF9921748.1"/>
    <property type="molecule type" value="Genomic_DNA"/>
</dbReference>
<name>A0A8H3FGY6_9LECA</name>
<gene>
    <name evidence="1" type="ORF">GOMPHAMPRED_002382</name>
</gene>
<organism evidence="1 2">
    <name type="scientific">Gomphillus americanus</name>
    <dbReference type="NCBI Taxonomy" id="1940652"/>
    <lineage>
        <taxon>Eukaryota</taxon>
        <taxon>Fungi</taxon>
        <taxon>Dikarya</taxon>
        <taxon>Ascomycota</taxon>
        <taxon>Pezizomycotina</taxon>
        <taxon>Lecanoromycetes</taxon>
        <taxon>OSLEUM clade</taxon>
        <taxon>Ostropomycetidae</taxon>
        <taxon>Ostropales</taxon>
        <taxon>Graphidaceae</taxon>
        <taxon>Gomphilloideae</taxon>
        <taxon>Gomphillus</taxon>
    </lineage>
</organism>
<dbReference type="Proteomes" id="UP000664169">
    <property type="component" value="Unassembled WGS sequence"/>
</dbReference>